<comment type="caution">
    <text evidence="6">The sequence shown here is derived from an EMBL/GenBank/DDBJ whole genome shotgun (WGS) entry which is preliminary data.</text>
</comment>
<evidence type="ECO:0000313" key="6">
    <source>
        <dbReference type="EMBL" id="TRL40302.1"/>
    </source>
</evidence>
<dbReference type="InterPro" id="IPR010583">
    <property type="entry name" value="MipA"/>
</dbReference>
<evidence type="ECO:0000256" key="4">
    <source>
        <dbReference type="ARBA" id="ARBA00023136"/>
    </source>
</evidence>
<accession>A0A549TDY8</accession>
<dbReference type="Proteomes" id="UP000316801">
    <property type="component" value="Unassembled WGS sequence"/>
</dbReference>
<dbReference type="GO" id="GO:0009279">
    <property type="term" value="C:cell outer membrane"/>
    <property type="evidence" value="ECO:0007669"/>
    <property type="project" value="UniProtKB-SubCell"/>
</dbReference>
<evidence type="ECO:0000313" key="7">
    <source>
        <dbReference type="Proteomes" id="UP000316801"/>
    </source>
</evidence>
<protein>
    <submittedName>
        <fullName evidence="6">MipA/OmpV family protein</fullName>
    </submittedName>
</protein>
<dbReference type="AlphaFoldDB" id="A0A549TDY8"/>
<name>A0A549TDY8_9HYPH</name>
<dbReference type="PANTHER" id="PTHR38776:SF1">
    <property type="entry name" value="MLTA-INTERACTING PROTEIN-RELATED"/>
    <property type="match status" value="1"/>
</dbReference>
<gene>
    <name evidence="6" type="ORF">FNA46_06825</name>
</gene>
<reference evidence="6 7" key="1">
    <citation type="submission" date="2019-07" db="EMBL/GenBank/DDBJ databases">
        <title>Ln-dependent methylotrophs.</title>
        <authorList>
            <person name="Tani A."/>
        </authorList>
    </citation>
    <scope>NUCLEOTIDE SEQUENCE [LARGE SCALE GENOMIC DNA]</scope>
    <source>
        <strain evidence="6 7">SM12</strain>
    </source>
</reference>
<organism evidence="6 7">
    <name type="scientific">Rhizobium straminoryzae</name>
    <dbReference type="NCBI Taxonomy" id="1387186"/>
    <lineage>
        <taxon>Bacteria</taxon>
        <taxon>Pseudomonadati</taxon>
        <taxon>Pseudomonadota</taxon>
        <taxon>Alphaproteobacteria</taxon>
        <taxon>Hyphomicrobiales</taxon>
        <taxon>Rhizobiaceae</taxon>
        <taxon>Rhizobium/Agrobacterium group</taxon>
        <taxon>Rhizobium</taxon>
    </lineage>
</organism>
<dbReference type="SUPFAM" id="SSF56935">
    <property type="entry name" value="Porins"/>
    <property type="match status" value="1"/>
</dbReference>
<keyword evidence="5" id="KW-0998">Cell outer membrane</keyword>
<keyword evidence="4" id="KW-0472">Membrane</keyword>
<dbReference type="PANTHER" id="PTHR38776">
    <property type="entry name" value="MLTA-INTERACTING PROTEIN-RELATED"/>
    <property type="match status" value="1"/>
</dbReference>
<dbReference type="EMBL" id="VJMG01000015">
    <property type="protein sequence ID" value="TRL40302.1"/>
    <property type="molecule type" value="Genomic_DNA"/>
</dbReference>
<evidence type="ECO:0000256" key="1">
    <source>
        <dbReference type="ARBA" id="ARBA00004442"/>
    </source>
</evidence>
<keyword evidence="3" id="KW-0732">Signal</keyword>
<sequence length="251" mass="27415">MALADDTTPPGKDTYIITLGSTVSVGPTYPGSRRTSLSAAPDFDWRRLGEPEENSTPDDNFDLSLVDLGNFSAGPVIGIRDRRDERDEKALRGLKRIKIDMDAGLFAQYWFIPDAWRVRAEVRQAVFDNSGLVVDVGSDYFLRAGEHWLFSAGPRASFSNGAYAQRYFGVSAADAASNGRVQPYDADGGLQSLGLTVSAAYHFNEDWTVTAYGRYDRLLGDAANSPITSQFGSANQFTVGIGLTRAFRIAF</sequence>
<proteinExistence type="inferred from homology"/>
<comment type="similarity">
    <text evidence="2">Belongs to the MipA/OmpV family.</text>
</comment>
<comment type="subcellular location">
    <subcellularLocation>
        <location evidence="1">Cell outer membrane</location>
    </subcellularLocation>
</comment>
<keyword evidence="7" id="KW-1185">Reference proteome</keyword>
<evidence type="ECO:0000256" key="5">
    <source>
        <dbReference type="ARBA" id="ARBA00023237"/>
    </source>
</evidence>
<dbReference type="Pfam" id="PF06629">
    <property type="entry name" value="MipA"/>
    <property type="match status" value="1"/>
</dbReference>
<evidence type="ECO:0000256" key="2">
    <source>
        <dbReference type="ARBA" id="ARBA00005722"/>
    </source>
</evidence>
<evidence type="ECO:0000256" key="3">
    <source>
        <dbReference type="ARBA" id="ARBA00022729"/>
    </source>
</evidence>